<evidence type="ECO:0000313" key="1">
    <source>
        <dbReference type="EMBL" id="EEH34764.2"/>
    </source>
</evidence>
<reference evidence="1 2" key="1">
    <citation type="journal article" date="2011" name="PLoS Genet.">
        <title>Comparative genomic analysis of human fungal pathogens causing paracoccidioidomycosis.</title>
        <authorList>
            <person name="Desjardins C.A."/>
            <person name="Champion M.D."/>
            <person name="Holder J.W."/>
            <person name="Muszewska A."/>
            <person name="Goldberg J."/>
            <person name="Bailao A.M."/>
            <person name="Brigido M.M."/>
            <person name="Ferreira M.E."/>
            <person name="Garcia A.M."/>
            <person name="Grynberg M."/>
            <person name="Gujja S."/>
            <person name="Heiman D.I."/>
            <person name="Henn M.R."/>
            <person name="Kodira C.D."/>
            <person name="Leon-Narvaez H."/>
            <person name="Longo L.V."/>
            <person name="Ma L.J."/>
            <person name="Malavazi I."/>
            <person name="Matsuo A.L."/>
            <person name="Morais F.V."/>
            <person name="Pereira M."/>
            <person name="Rodriguez-Brito S."/>
            <person name="Sakthikumar S."/>
            <person name="Salem-Izacc S.M."/>
            <person name="Sykes S.M."/>
            <person name="Teixeira M.M."/>
            <person name="Vallejo M.C."/>
            <person name="Walter M.E."/>
            <person name="Yandava C."/>
            <person name="Young S."/>
            <person name="Zeng Q."/>
            <person name="Zucker J."/>
            <person name="Felipe M.S."/>
            <person name="Goldman G.H."/>
            <person name="Haas B.J."/>
            <person name="McEwen J.G."/>
            <person name="Nino-Vega G."/>
            <person name="Puccia R."/>
            <person name="San-Blas G."/>
            <person name="Soares C.M."/>
            <person name="Birren B.W."/>
            <person name="Cuomo C.A."/>
        </authorList>
    </citation>
    <scope>NUCLEOTIDE SEQUENCE [LARGE SCALE GENOMIC DNA]</scope>
    <source>
        <strain evidence="2">ATCC MYA-826 / Pb01</strain>
    </source>
</reference>
<dbReference type="HOGENOM" id="CLU_3087845_0_0_1"/>
<dbReference type="VEuPathDB" id="FungiDB:PAAG_05811"/>
<dbReference type="RefSeq" id="XP_002792528.2">
    <property type="nucleotide sequence ID" value="XM_002792482.2"/>
</dbReference>
<organism evidence="1 2">
    <name type="scientific">Paracoccidioides lutzii (strain ATCC MYA-826 / Pb01)</name>
    <name type="common">Paracoccidioides brasiliensis</name>
    <dbReference type="NCBI Taxonomy" id="502779"/>
    <lineage>
        <taxon>Eukaryota</taxon>
        <taxon>Fungi</taxon>
        <taxon>Dikarya</taxon>
        <taxon>Ascomycota</taxon>
        <taxon>Pezizomycotina</taxon>
        <taxon>Eurotiomycetes</taxon>
        <taxon>Eurotiomycetidae</taxon>
        <taxon>Onygenales</taxon>
        <taxon>Ajellomycetaceae</taxon>
        <taxon>Paracoccidioides</taxon>
    </lineage>
</organism>
<dbReference type="Proteomes" id="UP000002059">
    <property type="component" value="Partially assembled WGS sequence"/>
</dbReference>
<name>C1H4X0_PARBA</name>
<protein>
    <submittedName>
        <fullName evidence="1">Uncharacterized protein</fullName>
    </submittedName>
</protein>
<dbReference type="KEGG" id="pbl:PAAG_05811"/>
<dbReference type="EMBL" id="KN294006">
    <property type="protein sequence ID" value="EEH34764.2"/>
    <property type="molecule type" value="Genomic_DNA"/>
</dbReference>
<keyword evidence="2" id="KW-1185">Reference proteome</keyword>
<evidence type="ECO:0000313" key="2">
    <source>
        <dbReference type="Proteomes" id="UP000002059"/>
    </source>
</evidence>
<sequence>MELSVEAIWAGCFNISPTLQNDFERNGRPAVQRMMALPPPFDVDALSVLLTR</sequence>
<dbReference type="AlphaFoldDB" id="C1H4X0"/>
<dbReference type="GeneID" id="9095734"/>
<gene>
    <name evidence="1" type="ORF">PAAG_05811</name>
</gene>
<accession>C1H4X0</accession>
<proteinExistence type="predicted"/>